<accession>A0AAE1YIW4</accession>
<evidence type="ECO:0000256" key="2">
    <source>
        <dbReference type="SAM" id="MobiDB-lite"/>
    </source>
</evidence>
<name>A0AAE1YIW4_9LAMI</name>
<feature type="compositionally biased region" description="Acidic residues" evidence="2">
    <location>
        <begin position="203"/>
        <end position="212"/>
    </location>
</feature>
<evidence type="ECO:0000313" key="3">
    <source>
        <dbReference type="EMBL" id="KAK4431114.1"/>
    </source>
</evidence>
<organism evidence="3 4">
    <name type="scientific">Sesamum alatum</name>
    <dbReference type="NCBI Taxonomy" id="300844"/>
    <lineage>
        <taxon>Eukaryota</taxon>
        <taxon>Viridiplantae</taxon>
        <taxon>Streptophyta</taxon>
        <taxon>Embryophyta</taxon>
        <taxon>Tracheophyta</taxon>
        <taxon>Spermatophyta</taxon>
        <taxon>Magnoliopsida</taxon>
        <taxon>eudicotyledons</taxon>
        <taxon>Gunneridae</taxon>
        <taxon>Pentapetalae</taxon>
        <taxon>asterids</taxon>
        <taxon>lamiids</taxon>
        <taxon>Lamiales</taxon>
        <taxon>Pedaliaceae</taxon>
        <taxon>Sesamum</taxon>
    </lineage>
</organism>
<comment type="caution">
    <text evidence="3">The sequence shown here is derived from an EMBL/GenBank/DDBJ whole genome shotgun (WGS) entry which is preliminary data.</text>
</comment>
<feature type="coiled-coil region" evidence="1">
    <location>
        <begin position="93"/>
        <end position="130"/>
    </location>
</feature>
<gene>
    <name evidence="3" type="ORF">Salat_0873400</name>
</gene>
<reference evidence="3" key="2">
    <citation type="journal article" date="2024" name="Plant">
        <title>Genomic evolution and insights into agronomic trait innovations of Sesamum species.</title>
        <authorList>
            <person name="Miao H."/>
            <person name="Wang L."/>
            <person name="Qu L."/>
            <person name="Liu H."/>
            <person name="Sun Y."/>
            <person name="Le M."/>
            <person name="Wang Q."/>
            <person name="Wei S."/>
            <person name="Zheng Y."/>
            <person name="Lin W."/>
            <person name="Duan Y."/>
            <person name="Cao H."/>
            <person name="Xiong S."/>
            <person name="Wang X."/>
            <person name="Wei L."/>
            <person name="Li C."/>
            <person name="Ma Q."/>
            <person name="Ju M."/>
            <person name="Zhao R."/>
            <person name="Li G."/>
            <person name="Mu C."/>
            <person name="Tian Q."/>
            <person name="Mei H."/>
            <person name="Zhang T."/>
            <person name="Gao T."/>
            <person name="Zhang H."/>
        </authorList>
    </citation>
    <scope>NUCLEOTIDE SEQUENCE</scope>
    <source>
        <strain evidence="3">3651</strain>
    </source>
</reference>
<keyword evidence="1" id="KW-0175">Coiled coil</keyword>
<proteinExistence type="predicted"/>
<sequence length="212" mass="23854">MDLAGPDFVWDQAANDQLPNSRAKKFYDLLQAADEPLYRGSNPSSPHNFDPASWLEASGGLSKGRVYGFGSQPFHHSFGDIAYCGSGFKVKHKEATKNAQKELNERFDLLQKEMEKLKQTNMQLQGQQRVILKAMEQCLPDTIRQMLQDIQWTNHSHAGGSGNQEQQYVDSINRDEGHCRSHADSNRHNNENIMSSIGINDANEGEEGDMED</sequence>
<evidence type="ECO:0000313" key="4">
    <source>
        <dbReference type="Proteomes" id="UP001293254"/>
    </source>
</evidence>
<dbReference type="EMBL" id="JACGWO010000003">
    <property type="protein sequence ID" value="KAK4431114.1"/>
    <property type="molecule type" value="Genomic_DNA"/>
</dbReference>
<dbReference type="AlphaFoldDB" id="A0AAE1YIW4"/>
<protein>
    <submittedName>
        <fullName evidence="3">Uncharacterized protein</fullName>
    </submittedName>
</protein>
<reference evidence="3" key="1">
    <citation type="submission" date="2020-06" db="EMBL/GenBank/DDBJ databases">
        <authorList>
            <person name="Li T."/>
            <person name="Hu X."/>
            <person name="Zhang T."/>
            <person name="Song X."/>
            <person name="Zhang H."/>
            <person name="Dai N."/>
            <person name="Sheng W."/>
            <person name="Hou X."/>
            <person name="Wei L."/>
        </authorList>
    </citation>
    <scope>NUCLEOTIDE SEQUENCE</scope>
    <source>
        <strain evidence="3">3651</strain>
        <tissue evidence="3">Leaf</tissue>
    </source>
</reference>
<keyword evidence="4" id="KW-1185">Reference proteome</keyword>
<evidence type="ECO:0000256" key="1">
    <source>
        <dbReference type="SAM" id="Coils"/>
    </source>
</evidence>
<feature type="region of interest" description="Disordered" evidence="2">
    <location>
        <begin position="176"/>
        <end position="212"/>
    </location>
</feature>
<feature type="compositionally biased region" description="Basic and acidic residues" evidence="2">
    <location>
        <begin position="176"/>
        <end position="190"/>
    </location>
</feature>
<dbReference type="Proteomes" id="UP001293254">
    <property type="component" value="Unassembled WGS sequence"/>
</dbReference>